<keyword evidence="2" id="KW-1185">Reference proteome</keyword>
<name>A0ABR1J9Y1_9AGAR</name>
<evidence type="ECO:0000313" key="2">
    <source>
        <dbReference type="Proteomes" id="UP001498398"/>
    </source>
</evidence>
<proteinExistence type="predicted"/>
<sequence>MYNSPFLQLPTSLTALVTQDSNAEEFSKVPIDDSAISSTPTCLLPPLKTTTPFSLAPFFLKRNLEVSLIPPLNMFAQVKEITSQDIPRLKLTLQSRIIPFKRRSYLGKRTWPHFLRSAFDTTNSHFIIHRPYSHRCFRVIENKVMSMKNPTSPALMAPIGLSTSFCRHAHS</sequence>
<accession>A0ABR1J9Y1</accession>
<organism evidence="1 2">
    <name type="scientific">Marasmiellus scandens</name>
    <dbReference type="NCBI Taxonomy" id="2682957"/>
    <lineage>
        <taxon>Eukaryota</taxon>
        <taxon>Fungi</taxon>
        <taxon>Dikarya</taxon>
        <taxon>Basidiomycota</taxon>
        <taxon>Agaricomycotina</taxon>
        <taxon>Agaricomycetes</taxon>
        <taxon>Agaricomycetidae</taxon>
        <taxon>Agaricales</taxon>
        <taxon>Marasmiineae</taxon>
        <taxon>Omphalotaceae</taxon>
        <taxon>Marasmiellus</taxon>
    </lineage>
</organism>
<protein>
    <submittedName>
        <fullName evidence="1">Uncharacterized protein</fullName>
    </submittedName>
</protein>
<dbReference type="Proteomes" id="UP001498398">
    <property type="component" value="Unassembled WGS sequence"/>
</dbReference>
<evidence type="ECO:0000313" key="1">
    <source>
        <dbReference type="EMBL" id="KAK7455235.1"/>
    </source>
</evidence>
<dbReference type="EMBL" id="JBANRG010000023">
    <property type="protein sequence ID" value="KAK7455235.1"/>
    <property type="molecule type" value="Genomic_DNA"/>
</dbReference>
<comment type="caution">
    <text evidence="1">The sequence shown here is derived from an EMBL/GenBank/DDBJ whole genome shotgun (WGS) entry which is preliminary data.</text>
</comment>
<gene>
    <name evidence="1" type="ORF">VKT23_011108</name>
</gene>
<reference evidence="1 2" key="1">
    <citation type="submission" date="2024-01" db="EMBL/GenBank/DDBJ databases">
        <title>A draft genome for the cacao thread blight pathogen Marasmiellus scandens.</title>
        <authorList>
            <person name="Baruah I.K."/>
            <person name="Leung J."/>
            <person name="Bukari Y."/>
            <person name="Amoako-Attah I."/>
            <person name="Meinhardt L.W."/>
            <person name="Bailey B.A."/>
            <person name="Cohen S.P."/>
        </authorList>
    </citation>
    <scope>NUCLEOTIDE SEQUENCE [LARGE SCALE GENOMIC DNA]</scope>
    <source>
        <strain evidence="1 2">GH-19</strain>
    </source>
</reference>